<feature type="compositionally biased region" description="Pro residues" evidence="1">
    <location>
        <begin position="150"/>
        <end position="166"/>
    </location>
</feature>
<feature type="compositionally biased region" description="Basic and acidic residues" evidence="1">
    <location>
        <begin position="90"/>
        <end position="111"/>
    </location>
</feature>
<dbReference type="EMBL" id="HBIS01004478">
    <property type="protein sequence ID" value="CAE0610248.1"/>
    <property type="molecule type" value="Transcribed_RNA"/>
</dbReference>
<protein>
    <recommendedName>
        <fullName evidence="2">SAC3/GANP/THP3 conserved domain-containing protein</fullName>
    </recommendedName>
</protein>
<feature type="region of interest" description="Disordered" evidence="1">
    <location>
        <begin position="207"/>
        <end position="247"/>
    </location>
</feature>
<evidence type="ECO:0000259" key="2">
    <source>
        <dbReference type="Pfam" id="PF03399"/>
    </source>
</evidence>
<name>A0A7S3UCT1_9CHLO</name>
<dbReference type="Gene3D" id="1.25.40.990">
    <property type="match status" value="1"/>
</dbReference>
<feature type="domain" description="SAC3/GANP/THP3 conserved" evidence="2">
    <location>
        <begin position="278"/>
        <end position="433"/>
    </location>
</feature>
<reference evidence="3" key="1">
    <citation type="submission" date="2021-01" db="EMBL/GenBank/DDBJ databases">
        <authorList>
            <person name="Corre E."/>
            <person name="Pelletier E."/>
            <person name="Niang G."/>
            <person name="Scheremetjew M."/>
            <person name="Finn R."/>
            <person name="Kale V."/>
            <person name="Holt S."/>
            <person name="Cochrane G."/>
            <person name="Meng A."/>
            <person name="Brown T."/>
            <person name="Cohen L."/>
        </authorList>
    </citation>
    <scope>NUCLEOTIDE SEQUENCE</scope>
    <source>
        <strain evidence="3">CCMP1897</strain>
    </source>
</reference>
<accession>A0A7S3UCT1</accession>
<gene>
    <name evidence="3" type="ORF">PSAL00342_LOCUS4071</name>
</gene>
<dbReference type="Pfam" id="PF03399">
    <property type="entry name" value="SAC3_GANP"/>
    <property type="match status" value="1"/>
</dbReference>
<organism evidence="3">
    <name type="scientific">Picocystis salinarum</name>
    <dbReference type="NCBI Taxonomy" id="88271"/>
    <lineage>
        <taxon>Eukaryota</taxon>
        <taxon>Viridiplantae</taxon>
        <taxon>Chlorophyta</taxon>
        <taxon>Picocystophyceae</taxon>
        <taxon>Picocystales</taxon>
        <taxon>Picocystaceae</taxon>
        <taxon>Picocystis</taxon>
    </lineage>
</organism>
<dbReference type="InterPro" id="IPR005062">
    <property type="entry name" value="SAC3/GANP/THP3_conserved"/>
</dbReference>
<dbReference type="InterPro" id="IPR045107">
    <property type="entry name" value="SAC3/GANP/THP3"/>
</dbReference>
<feature type="region of interest" description="Disordered" evidence="1">
    <location>
        <begin position="65"/>
        <end position="171"/>
    </location>
</feature>
<dbReference type="GO" id="GO:0005634">
    <property type="term" value="C:nucleus"/>
    <property type="evidence" value="ECO:0007669"/>
    <property type="project" value="TreeGrafter"/>
</dbReference>
<sequence length="440" mass="48713">MDQASWPPRLRHYVERAFACCRDPSLQEELHEKLRDVIRSAAASGELWTRDWDLVPLPLSDASATRQSESSIPASLPHGARTHNPPSGRTKYEGVPWEKRRQGRPDGHDNRNTYAQAASTIHTPGNNQVAYVPVEPPVPPRTLRSKPVVPHVPPPPPPGPPAPPPLWQETTDSTRRDGLVQTGLSKTTEHPGDAEEQARRWKRMGRFGDGQAIGAAPVGKANSRGKGKRDLSASNSSVGEPGGRKRCRIREKGSLGVELDSPLVGTCQSLEKSFFRLTSAPHPSTVRPEAVLWQALERLQGIHQNRTESYIYLCDQLKGMRQDCTVQRIRNQLTVRVYEMHARVAIENQDIAEFSQCQSQLMALYQEGIPGCVSEFVAYRLLYLAFQQAGGKSVLAVLGKMEKAIAGHPAIIHANKVREAVATSQYCTFFSAVLARPESW</sequence>
<dbReference type="PANTHER" id="PTHR12436">
    <property type="entry name" value="80 KDA MCM3-ASSOCIATED PROTEIN"/>
    <property type="match status" value="1"/>
</dbReference>
<dbReference type="PANTHER" id="PTHR12436:SF4">
    <property type="entry name" value="LEUKOCYTE RECEPTOR CLUSTER MEMBER 8"/>
    <property type="match status" value="1"/>
</dbReference>
<dbReference type="AlphaFoldDB" id="A0A7S3UCT1"/>
<evidence type="ECO:0000256" key="1">
    <source>
        <dbReference type="SAM" id="MobiDB-lite"/>
    </source>
</evidence>
<proteinExistence type="predicted"/>
<feature type="compositionally biased region" description="Polar residues" evidence="1">
    <location>
        <begin position="112"/>
        <end position="129"/>
    </location>
</feature>
<evidence type="ECO:0000313" key="3">
    <source>
        <dbReference type="EMBL" id="CAE0610248.1"/>
    </source>
</evidence>